<accession>A0A7K3MA13</accession>
<dbReference type="EMBL" id="WLZY01000007">
    <property type="protein sequence ID" value="NDL59238.1"/>
    <property type="molecule type" value="Genomic_DNA"/>
</dbReference>
<evidence type="ECO:0000313" key="2">
    <source>
        <dbReference type="Proteomes" id="UP000460435"/>
    </source>
</evidence>
<name>A0A7K3MA13_9ACTN</name>
<dbReference type="Gene3D" id="1.10.10.60">
    <property type="entry name" value="Homeodomain-like"/>
    <property type="match status" value="1"/>
</dbReference>
<dbReference type="AlphaFoldDB" id="A0A7K3MA13"/>
<organism evidence="1 2">
    <name type="scientific">Phytoactinopolyspora mesophila</name>
    <dbReference type="NCBI Taxonomy" id="2650750"/>
    <lineage>
        <taxon>Bacteria</taxon>
        <taxon>Bacillati</taxon>
        <taxon>Actinomycetota</taxon>
        <taxon>Actinomycetes</taxon>
        <taxon>Jiangellales</taxon>
        <taxon>Jiangellaceae</taxon>
        <taxon>Phytoactinopolyspora</taxon>
    </lineage>
</organism>
<protein>
    <submittedName>
        <fullName evidence="1">Uncharacterized protein</fullName>
    </submittedName>
</protein>
<dbReference type="RefSeq" id="WP_162451948.1">
    <property type="nucleotide sequence ID" value="NZ_WLZY01000007.1"/>
</dbReference>
<evidence type="ECO:0000313" key="1">
    <source>
        <dbReference type="EMBL" id="NDL59238.1"/>
    </source>
</evidence>
<comment type="caution">
    <text evidence="1">The sequence shown here is derived from an EMBL/GenBank/DDBJ whole genome shotgun (WGS) entry which is preliminary data.</text>
</comment>
<dbReference type="Proteomes" id="UP000460435">
    <property type="component" value="Unassembled WGS sequence"/>
</dbReference>
<reference evidence="1 2" key="1">
    <citation type="submission" date="2019-11" db="EMBL/GenBank/DDBJ databases">
        <authorList>
            <person name="Li X.-J."/>
            <person name="Feng X.-M."/>
        </authorList>
    </citation>
    <scope>NUCLEOTIDE SEQUENCE [LARGE SCALE GENOMIC DNA]</scope>
    <source>
        <strain evidence="1 2">XMNu-373</strain>
    </source>
</reference>
<proteinExistence type="predicted"/>
<sequence length="231" mass="26234">MGEFLHRIQHSPAGSLLLLPSPFVTLLRDGPRVRLFGPHSRVWHLHGVRQGVLALCTPNLIKVLLGHPRLFVNKGFSAVEMPLLTPFQEFDPRRWPELLRDVRESVPLHFDEEIFLERWQGIVAGDGAARATVSQRQEERIFRRYAGQPPTPIIQQIRLSAQLGADIVAREHTPLGKYADQSHYIRESRKFTGRTPSYWVNTSPAHYGWDGSALGPPSAGDVEITHDRSRY</sequence>
<gene>
    <name evidence="1" type="ORF">F7O44_19390</name>
</gene>
<keyword evidence="2" id="KW-1185">Reference proteome</keyword>